<evidence type="ECO:0000256" key="1">
    <source>
        <dbReference type="SAM" id="MobiDB-lite"/>
    </source>
</evidence>
<keyword evidence="3" id="KW-0732">Signal</keyword>
<dbReference type="EMBL" id="JARQZJ010000122">
    <property type="protein sequence ID" value="KAK9889386.1"/>
    <property type="molecule type" value="Genomic_DNA"/>
</dbReference>
<keyword evidence="2" id="KW-1133">Transmembrane helix</keyword>
<gene>
    <name evidence="4" type="ORF">WA026_004660</name>
</gene>
<keyword evidence="5" id="KW-1185">Reference proteome</keyword>
<feature type="compositionally biased region" description="Polar residues" evidence="1">
    <location>
        <begin position="183"/>
        <end position="200"/>
    </location>
</feature>
<feature type="transmembrane region" description="Helical" evidence="2">
    <location>
        <begin position="339"/>
        <end position="359"/>
    </location>
</feature>
<proteinExistence type="predicted"/>
<evidence type="ECO:0000256" key="2">
    <source>
        <dbReference type="SAM" id="Phobius"/>
    </source>
</evidence>
<name>A0AAW1V8L6_9CUCU</name>
<evidence type="ECO:0000313" key="5">
    <source>
        <dbReference type="Proteomes" id="UP001431783"/>
    </source>
</evidence>
<comment type="caution">
    <text evidence="4">The sequence shown here is derived from an EMBL/GenBank/DDBJ whole genome shotgun (WGS) entry which is preliminary data.</text>
</comment>
<feature type="signal peptide" evidence="3">
    <location>
        <begin position="1"/>
        <end position="22"/>
    </location>
</feature>
<protein>
    <submittedName>
        <fullName evidence="4">Uncharacterized protein</fullName>
    </submittedName>
</protein>
<feature type="region of interest" description="Disordered" evidence="1">
    <location>
        <begin position="150"/>
        <end position="213"/>
    </location>
</feature>
<keyword evidence="2" id="KW-0812">Transmembrane</keyword>
<keyword evidence="2" id="KW-0472">Membrane</keyword>
<organism evidence="4 5">
    <name type="scientific">Henosepilachna vigintioctopunctata</name>
    <dbReference type="NCBI Taxonomy" id="420089"/>
    <lineage>
        <taxon>Eukaryota</taxon>
        <taxon>Metazoa</taxon>
        <taxon>Ecdysozoa</taxon>
        <taxon>Arthropoda</taxon>
        <taxon>Hexapoda</taxon>
        <taxon>Insecta</taxon>
        <taxon>Pterygota</taxon>
        <taxon>Neoptera</taxon>
        <taxon>Endopterygota</taxon>
        <taxon>Coleoptera</taxon>
        <taxon>Polyphaga</taxon>
        <taxon>Cucujiformia</taxon>
        <taxon>Coccinelloidea</taxon>
        <taxon>Coccinellidae</taxon>
        <taxon>Epilachninae</taxon>
        <taxon>Epilachnini</taxon>
        <taxon>Henosepilachna</taxon>
    </lineage>
</organism>
<feature type="chain" id="PRO_5043576090" evidence="3">
    <location>
        <begin position="23"/>
        <end position="414"/>
    </location>
</feature>
<reference evidence="4 5" key="1">
    <citation type="submission" date="2023-03" db="EMBL/GenBank/DDBJ databases">
        <title>Genome insight into feeding habits of ladybird beetles.</title>
        <authorList>
            <person name="Li H.-S."/>
            <person name="Huang Y.-H."/>
            <person name="Pang H."/>
        </authorList>
    </citation>
    <scope>NUCLEOTIDE SEQUENCE [LARGE SCALE GENOMIC DNA]</scope>
    <source>
        <strain evidence="4">SYSU_2023b</strain>
        <tissue evidence="4">Whole body</tissue>
    </source>
</reference>
<evidence type="ECO:0000313" key="4">
    <source>
        <dbReference type="EMBL" id="KAK9889386.1"/>
    </source>
</evidence>
<evidence type="ECO:0000256" key="3">
    <source>
        <dbReference type="SAM" id="SignalP"/>
    </source>
</evidence>
<dbReference type="Proteomes" id="UP001431783">
    <property type="component" value="Unassembled WGS sequence"/>
</dbReference>
<feature type="compositionally biased region" description="Basic and acidic residues" evidence="1">
    <location>
        <begin position="201"/>
        <end position="213"/>
    </location>
</feature>
<feature type="compositionally biased region" description="Polar residues" evidence="1">
    <location>
        <begin position="160"/>
        <end position="174"/>
    </location>
</feature>
<sequence length="414" mass="47489">MYITNRVSLISALVVWGSLVNSKSIPEGSNSSVLVSEYAKVAHWGSARSSKGQIPWTQRSDASVYYGQNLKDSPKNYDTSEVPPVGEVQERFNLRPYFQYELTPGSGSIVNRVESQKNPVQDSSPPNSDYPVYISTSPSVTALPLPVLPTVQPVPHEDPYTSSYTSYNPPQKQSDTNDDQFDHGSNTPGDHDLFNSQSDQTDTKDSYLPHMDYVENNDKPLFFQSDSPKDSMHHDSFTNNDYMQMINSPPKQGKPAHELHYQAHGEVDHDEVILDHPPAGYENKGPEMAQPPLQHHFRHYSSEEDLPDHHQVYHEIEKPTEEKRVSKPQYSYYYIGRKLWYIPLYFSVYFIIYVTFLILKSIARHKIQFKHDFVDHHHARASRQLTDNERIDNLHNNVSEALLQGKKKFPLVLM</sequence>
<dbReference type="AlphaFoldDB" id="A0AAW1V8L6"/>
<accession>A0AAW1V8L6</accession>